<sequence>MESACIEVKSSIGNEIRVSFQRPNVLFCIFLALLVFGSDSSSSNSGRGWSNNNSTTVVVVVIVAVQVVAVAAVVVAVAVAVIVLIVTVAVVMVVVVVAVLVVVAVPLVVVVVAVEMSAVLWVKQTGNQVTPDRPLRLSLLCKRWPKNGTRRTIHMNTNRDVWERLINVKHHIVVCNIKILHVSTQTLNTLSNA</sequence>
<proteinExistence type="predicted"/>
<gene>
    <name evidence="2" type="ORF">ElyMa_006620300</name>
</gene>
<protein>
    <submittedName>
        <fullName evidence="2">Uncharacterized protein</fullName>
    </submittedName>
</protein>
<dbReference type="EMBL" id="BMAT01013288">
    <property type="protein sequence ID" value="GFS09386.1"/>
    <property type="molecule type" value="Genomic_DNA"/>
</dbReference>
<accession>A0AAV4IKL6</accession>
<keyword evidence="1" id="KW-0812">Transmembrane</keyword>
<evidence type="ECO:0000313" key="2">
    <source>
        <dbReference type="EMBL" id="GFS09386.1"/>
    </source>
</evidence>
<keyword evidence="1" id="KW-1133">Transmembrane helix</keyword>
<dbReference type="AlphaFoldDB" id="A0AAV4IKL6"/>
<organism evidence="2 3">
    <name type="scientific">Elysia marginata</name>
    <dbReference type="NCBI Taxonomy" id="1093978"/>
    <lineage>
        <taxon>Eukaryota</taxon>
        <taxon>Metazoa</taxon>
        <taxon>Spiralia</taxon>
        <taxon>Lophotrochozoa</taxon>
        <taxon>Mollusca</taxon>
        <taxon>Gastropoda</taxon>
        <taxon>Heterobranchia</taxon>
        <taxon>Euthyneura</taxon>
        <taxon>Panpulmonata</taxon>
        <taxon>Sacoglossa</taxon>
        <taxon>Placobranchoidea</taxon>
        <taxon>Plakobranchidae</taxon>
        <taxon>Elysia</taxon>
    </lineage>
</organism>
<comment type="caution">
    <text evidence="2">The sequence shown here is derived from an EMBL/GenBank/DDBJ whole genome shotgun (WGS) entry which is preliminary data.</text>
</comment>
<evidence type="ECO:0000313" key="3">
    <source>
        <dbReference type="Proteomes" id="UP000762676"/>
    </source>
</evidence>
<reference evidence="2 3" key="1">
    <citation type="journal article" date="2021" name="Elife">
        <title>Chloroplast acquisition without the gene transfer in kleptoplastic sea slugs, Plakobranchus ocellatus.</title>
        <authorList>
            <person name="Maeda T."/>
            <person name="Takahashi S."/>
            <person name="Yoshida T."/>
            <person name="Shimamura S."/>
            <person name="Takaki Y."/>
            <person name="Nagai Y."/>
            <person name="Toyoda A."/>
            <person name="Suzuki Y."/>
            <person name="Arimoto A."/>
            <person name="Ishii H."/>
            <person name="Satoh N."/>
            <person name="Nishiyama T."/>
            <person name="Hasebe M."/>
            <person name="Maruyama T."/>
            <person name="Minagawa J."/>
            <person name="Obokata J."/>
            <person name="Shigenobu S."/>
        </authorList>
    </citation>
    <scope>NUCLEOTIDE SEQUENCE [LARGE SCALE GENOMIC DNA]</scope>
</reference>
<feature type="transmembrane region" description="Helical" evidence="1">
    <location>
        <begin position="57"/>
        <end position="85"/>
    </location>
</feature>
<name>A0AAV4IKL6_9GAST</name>
<evidence type="ECO:0000256" key="1">
    <source>
        <dbReference type="SAM" id="Phobius"/>
    </source>
</evidence>
<keyword evidence="1" id="KW-0472">Membrane</keyword>
<keyword evidence="3" id="KW-1185">Reference proteome</keyword>
<dbReference type="Proteomes" id="UP000762676">
    <property type="component" value="Unassembled WGS sequence"/>
</dbReference>
<feature type="transmembrane region" description="Helical" evidence="1">
    <location>
        <begin position="91"/>
        <end position="114"/>
    </location>
</feature>